<dbReference type="Gene3D" id="3.40.1260.10">
    <property type="entry name" value="DsrEFH-like"/>
    <property type="match status" value="1"/>
</dbReference>
<proteinExistence type="predicted"/>
<gene>
    <name evidence="1" type="ORF">SCLO_1032870</name>
</gene>
<sequence length="121" mass="12253">MRELRIIVASQDSERLRAALVTASAQAALGGRAAVFLQLDAVALLRAPIAARLDEAHEAAGLPTLALLLEDAAALGVVLLACQSGLALSGMTAADLPPGVEAGGPVAFLQQTGDDARLLFA</sequence>
<name>A0A1E1F758_9SPHN</name>
<dbReference type="AlphaFoldDB" id="A0A1E1F758"/>
<accession>A0A1E1F758</accession>
<dbReference type="KEGG" id="sclo:SCLO_1032870"/>
<dbReference type="Proteomes" id="UP000218272">
    <property type="component" value="Chromosome SCLO_1"/>
</dbReference>
<dbReference type="InterPro" id="IPR003787">
    <property type="entry name" value="Sulphur_relay_DsrE/F-like"/>
</dbReference>
<dbReference type="RefSeq" id="WP_066519296.1">
    <property type="nucleotide sequence ID" value="NZ_AP017655.1"/>
</dbReference>
<dbReference type="OrthoDB" id="7472908at2"/>
<evidence type="ECO:0000313" key="1">
    <source>
        <dbReference type="EMBL" id="BAV66327.1"/>
    </source>
</evidence>
<dbReference type="EMBL" id="AP017655">
    <property type="protein sequence ID" value="BAV66327.1"/>
    <property type="molecule type" value="Genomic_DNA"/>
</dbReference>
<protein>
    <submittedName>
        <fullName evidence="1">Peroxiredoxin</fullName>
    </submittedName>
</protein>
<dbReference type="Pfam" id="PF02635">
    <property type="entry name" value="DsrE"/>
    <property type="match status" value="1"/>
</dbReference>
<evidence type="ECO:0000313" key="2">
    <source>
        <dbReference type="Proteomes" id="UP000218272"/>
    </source>
</evidence>
<dbReference type="SUPFAM" id="SSF75169">
    <property type="entry name" value="DsrEFH-like"/>
    <property type="match status" value="1"/>
</dbReference>
<organism evidence="1 2">
    <name type="scientific">Sphingobium cloacae</name>
    <dbReference type="NCBI Taxonomy" id="120107"/>
    <lineage>
        <taxon>Bacteria</taxon>
        <taxon>Pseudomonadati</taxon>
        <taxon>Pseudomonadota</taxon>
        <taxon>Alphaproteobacteria</taxon>
        <taxon>Sphingomonadales</taxon>
        <taxon>Sphingomonadaceae</taxon>
        <taxon>Sphingobium</taxon>
    </lineage>
</organism>
<reference evidence="1 2" key="1">
    <citation type="submission" date="2016-10" db="EMBL/GenBank/DDBJ databases">
        <title>Complete Genome Sequence of the Nonylphenol-Degrading Bacterium Sphingobium cloacae JCM 10874T.</title>
        <authorList>
            <person name="Ootsuka M."/>
            <person name="Nishizawa T."/>
            <person name="Ohta H."/>
        </authorList>
    </citation>
    <scope>NUCLEOTIDE SEQUENCE [LARGE SCALE GENOMIC DNA]</scope>
    <source>
        <strain evidence="1 2">JCM 10874</strain>
    </source>
</reference>
<keyword evidence="2" id="KW-1185">Reference proteome</keyword>
<dbReference type="InterPro" id="IPR027396">
    <property type="entry name" value="DsrEFH-like"/>
</dbReference>